<feature type="transmembrane region" description="Helical" evidence="6">
    <location>
        <begin position="81"/>
        <end position="104"/>
    </location>
</feature>
<keyword evidence="8" id="KW-1185">Reference proteome</keyword>
<feature type="transmembrane region" description="Helical" evidence="6">
    <location>
        <begin position="385"/>
        <end position="408"/>
    </location>
</feature>
<evidence type="ECO:0000256" key="6">
    <source>
        <dbReference type="SAM" id="Phobius"/>
    </source>
</evidence>
<organism evidence="7 8">
    <name type="scientific">Pseudarcicella hirudinis</name>
    <dbReference type="NCBI Taxonomy" id="1079859"/>
    <lineage>
        <taxon>Bacteria</taxon>
        <taxon>Pseudomonadati</taxon>
        <taxon>Bacteroidota</taxon>
        <taxon>Cytophagia</taxon>
        <taxon>Cytophagales</taxon>
        <taxon>Flectobacillaceae</taxon>
        <taxon>Pseudarcicella</taxon>
    </lineage>
</organism>
<evidence type="ECO:0000256" key="3">
    <source>
        <dbReference type="ARBA" id="ARBA00022692"/>
    </source>
</evidence>
<feature type="transmembrane region" description="Helical" evidence="6">
    <location>
        <begin position="116"/>
        <end position="139"/>
    </location>
</feature>
<dbReference type="PANTHER" id="PTHR30250:SF11">
    <property type="entry name" value="O-ANTIGEN TRANSPORTER-RELATED"/>
    <property type="match status" value="1"/>
</dbReference>
<feature type="transmembrane region" description="Helical" evidence="6">
    <location>
        <begin position="414"/>
        <end position="432"/>
    </location>
</feature>
<protein>
    <submittedName>
        <fullName evidence="7">Membrane protein involved in the export of O-antigen and teichoic acid</fullName>
    </submittedName>
</protein>
<evidence type="ECO:0000256" key="4">
    <source>
        <dbReference type="ARBA" id="ARBA00022989"/>
    </source>
</evidence>
<sequence>MSVLKKLAGETALYGISTIVGRSLNFLLVGIHTKVFLPEELSVNTELYGWLSIAAVLYTYGMETTFFRFASKENKMEYYNLILSALILTSIILSIILISFSTPIMNMLGYPDQEIFMTWLVMALAIDSVMAIPFARLRLEKKPLQFVKARMINIFINIFFNVFFLIFCKDIYEGKYLTFLKPLISHIYFPEIGAGYIILANLIANIFLIPLLWKLFSDFHFRFDFTVFKKLWEYGYPIMIMGLASTINGRTDILLLKHILPDNFYPNRTAEQALGIYGNCYKLSIFMLVAINAFKFAAEPFFFSKAEDRNSPKIFSNVMKWFIIVCVFLWLLVSLNLDFLDAFLLNKDIYSEGIGVVPVLLLANLFLGIYYNLSVWFKTTDRTYFGTLITFLGAGLTIILNLLLIPVLGYMGCAYTFLISCFAMMAVCYLLGQKFAPMPYDTISAFGYIASAGLLIYFNSQIHISNLFVSIVYHLTILTLYILGIVLVERKTVIPLKIREKYAFLR</sequence>
<dbReference type="RefSeq" id="WP_092018352.1">
    <property type="nucleotide sequence ID" value="NZ_FOXH01000010.1"/>
</dbReference>
<comment type="subcellular location">
    <subcellularLocation>
        <location evidence="1">Cell membrane</location>
        <topology evidence="1">Multi-pass membrane protein</topology>
    </subcellularLocation>
</comment>
<dbReference type="InterPro" id="IPR050833">
    <property type="entry name" value="Poly_Biosynth_Transport"/>
</dbReference>
<proteinExistence type="predicted"/>
<feature type="transmembrane region" description="Helical" evidence="6">
    <location>
        <begin position="439"/>
        <end position="458"/>
    </location>
</feature>
<feature type="transmembrane region" description="Helical" evidence="6">
    <location>
        <begin position="192"/>
        <end position="213"/>
    </location>
</feature>
<feature type="transmembrane region" description="Helical" evidence="6">
    <location>
        <begin position="151"/>
        <end position="172"/>
    </location>
</feature>
<keyword evidence="5 6" id="KW-0472">Membrane</keyword>
<evidence type="ECO:0000256" key="5">
    <source>
        <dbReference type="ARBA" id="ARBA00023136"/>
    </source>
</evidence>
<dbReference type="AlphaFoldDB" id="A0A1I5VZI2"/>
<feature type="transmembrane region" description="Helical" evidence="6">
    <location>
        <begin position="276"/>
        <end position="294"/>
    </location>
</feature>
<dbReference type="GO" id="GO:0005886">
    <property type="term" value="C:plasma membrane"/>
    <property type="evidence" value="ECO:0007669"/>
    <property type="project" value="UniProtKB-SubCell"/>
</dbReference>
<evidence type="ECO:0000313" key="8">
    <source>
        <dbReference type="Proteomes" id="UP000199306"/>
    </source>
</evidence>
<name>A0A1I5VZI2_9BACT</name>
<dbReference type="EMBL" id="FOXH01000010">
    <property type="protein sequence ID" value="SFQ12889.1"/>
    <property type="molecule type" value="Genomic_DNA"/>
</dbReference>
<keyword evidence="4 6" id="KW-1133">Transmembrane helix</keyword>
<keyword evidence="2" id="KW-1003">Cell membrane</keyword>
<dbReference type="Proteomes" id="UP000199306">
    <property type="component" value="Unassembled WGS sequence"/>
</dbReference>
<reference evidence="7 8" key="1">
    <citation type="submission" date="2016-10" db="EMBL/GenBank/DDBJ databases">
        <authorList>
            <person name="de Groot N.N."/>
        </authorList>
    </citation>
    <scope>NUCLEOTIDE SEQUENCE [LARGE SCALE GENOMIC DNA]</scope>
    <source>
        <strain evidence="8">E92,LMG 26720,CCM 7988</strain>
    </source>
</reference>
<feature type="transmembrane region" description="Helical" evidence="6">
    <location>
        <begin position="464"/>
        <end position="488"/>
    </location>
</feature>
<dbReference type="PANTHER" id="PTHR30250">
    <property type="entry name" value="PST FAMILY PREDICTED COLANIC ACID TRANSPORTER"/>
    <property type="match status" value="1"/>
</dbReference>
<feature type="transmembrane region" description="Helical" evidence="6">
    <location>
        <begin position="47"/>
        <end position="69"/>
    </location>
</feature>
<gene>
    <name evidence="7" type="ORF">SAMN04515674_110155</name>
</gene>
<feature type="transmembrane region" description="Helical" evidence="6">
    <location>
        <begin position="234"/>
        <end position="256"/>
    </location>
</feature>
<accession>A0A1I5VZI2</accession>
<feature type="transmembrane region" description="Helical" evidence="6">
    <location>
        <begin position="314"/>
        <end position="333"/>
    </location>
</feature>
<evidence type="ECO:0000256" key="2">
    <source>
        <dbReference type="ARBA" id="ARBA00022475"/>
    </source>
</evidence>
<evidence type="ECO:0000256" key="1">
    <source>
        <dbReference type="ARBA" id="ARBA00004651"/>
    </source>
</evidence>
<dbReference type="STRING" id="1079859.SAMN04515674_110155"/>
<feature type="transmembrane region" description="Helical" evidence="6">
    <location>
        <begin position="12"/>
        <end position="35"/>
    </location>
</feature>
<feature type="transmembrane region" description="Helical" evidence="6">
    <location>
        <begin position="353"/>
        <end position="373"/>
    </location>
</feature>
<dbReference type="OrthoDB" id="9814608at2"/>
<evidence type="ECO:0000313" key="7">
    <source>
        <dbReference type="EMBL" id="SFQ12889.1"/>
    </source>
</evidence>
<keyword evidence="3 6" id="KW-0812">Transmembrane</keyword>